<evidence type="ECO:0000259" key="2">
    <source>
        <dbReference type="PROSITE" id="PS51782"/>
    </source>
</evidence>
<name>A0A1G1WIJ5_9BACT</name>
<dbReference type="InterPro" id="IPR018392">
    <property type="entry name" value="LysM"/>
</dbReference>
<dbReference type="PROSITE" id="PS51257">
    <property type="entry name" value="PROKAR_LIPOPROTEIN"/>
    <property type="match status" value="1"/>
</dbReference>
<proteinExistence type="predicted"/>
<reference evidence="3 4" key="1">
    <citation type="journal article" date="2016" name="Nat. Commun.">
        <title>Thousands of microbial genomes shed light on interconnected biogeochemical processes in an aquifer system.</title>
        <authorList>
            <person name="Anantharaman K."/>
            <person name="Brown C.T."/>
            <person name="Hug L.A."/>
            <person name="Sharon I."/>
            <person name="Castelle C.J."/>
            <person name="Probst A.J."/>
            <person name="Thomas B.C."/>
            <person name="Singh A."/>
            <person name="Wilkins M.J."/>
            <person name="Karaoz U."/>
            <person name="Brodie E.L."/>
            <person name="Williams K.H."/>
            <person name="Hubbard S.S."/>
            <person name="Banfield J.F."/>
        </authorList>
    </citation>
    <scope>NUCLEOTIDE SEQUENCE [LARGE SCALE GENOMIC DNA]</scope>
</reference>
<keyword evidence="1" id="KW-0732">Signal</keyword>
<evidence type="ECO:0000256" key="1">
    <source>
        <dbReference type="SAM" id="SignalP"/>
    </source>
</evidence>
<accession>A0A1G1WIJ5</accession>
<feature type="chain" id="PRO_5009581216" description="LysM domain-containing protein" evidence="1">
    <location>
        <begin position="24"/>
        <end position="116"/>
    </location>
</feature>
<dbReference type="InterPro" id="IPR036779">
    <property type="entry name" value="LysM_dom_sf"/>
</dbReference>
<protein>
    <recommendedName>
        <fullName evidence="2">LysM domain-containing protein</fullName>
    </recommendedName>
</protein>
<evidence type="ECO:0000313" key="3">
    <source>
        <dbReference type="EMBL" id="OGY27230.1"/>
    </source>
</evidence>
<gene>
    <name evidence="3" type="ORF">A2Z42_00240</name>
</gene>
<dbReference type="AlphaFoldDB" id="A0A1G1WIJ5"/>
<feature type="domain" description="LysM" evidence="2">
    <location>
        <begin position="36"/>
        <end position="86"/>
    </location>
</feature>
<dbReference type="Gene3D" id="3.10.350.10">
    <property type="entry name" value="LysM domain"/>
    <property type="match status" value="1"/>
</dbReference>
<evidence type="ECO:0000313" key="4">
    <source>
        <dbReference type="Proteomes" id="UP000176645"/>
    </source>
</evidence>
<dbReference type="PROSITE" id="PS51782">
    <property type="entry name" value="LYSM"/>
    <property type="match status" value="1"/>
</dbReference>
<sequence>MKSLLIGLSLVLFSAGLFGCARNAPEPKAEPGTVSGWYTVGAGNTLSSISVLFYGDNEFWYHLEELNIEMGIIENAALSIGDRLYIPNARQNFQLLTTTEAGTTPEATRLNSFLQV</sequence>
<dbReference type="Proteomes" id="UP000176645">
    <property type="component" value="Unassembled WGS sequence"/>
</dbReference>
<dbReference type="CDD" id="cd00118">
    <property type="entry name" value="LysM"/>
    <property type="match status" value="1"/>
</dbReference>
<comment type="caution">
    <text evidence="3">The sequence shown here is derived from an EMBL/GenBank/DDBJ whole genome shotgun (WGS) entry which is preliminary data.</text>
</comment>
<organism evidence="3 4">
    <name type="scientific">Candidatus Woykebacteria bacterium RBG_19FT_COMBO_43_10</name>
    <dbReference type="NCBI Taxonomy" id="1802598"/>
    <lineage>
        <taxon>Bacteria</taxon>
        <taxon>Candidatus Woykeibacteriota</taxon>
    </lineage>
</organism>
<feature type="signal peptide" evidence="1">
    <location>
        <begin position="1"/>
        <end position="23"/>
    </location>
</feature>
<dbReference type="EMBL" id="MHCU01000045">
    <property type="protein sequence ID" value="OGY27230.1"/>
    <property type="molecule type" value="Genomic_DNA"/>
</dbReference>